<keyword evidence="5" id="KW-1185">Reference proteome</keyword>
<name>A0A7Y9FEV5_9CELL</name>
<protein>
    <submittedName>
        <fullName evidence="3">Uncharacterized protein</fullName>
    </submittedName>
</protein>
<feature type="transmembrane region" description="Helical" evidence="1">
    <location>
        <begin position="57"/>
        <end position="78"/>
    </location>
</feature>
<keyword evidence="1" id="KW-0472">Membrane</keyword>
<dbReference type="Proteomes" id="UP000577956">
    <property type="component" value="Unassembled WGS sequence"/>
</dbReference>
<reference evidence="3 4" key="1">
    <citation type="submission" date="2020-07" db="EMBL/GenBank/DDBJ databases">
        <title>Sequencing the genomes of 1000 actinobacteria strains.</title>
        <authorList>
            <person name="Klenk H.-P."/>
        </authorList>
    </citation>
    <scope>NUCLEOTIDE SEQUENCE [LARGE SCALE GENOMIC DNA]</scope>
    <source>
        <strain evidence="3 4">DSM 24482</strain>
    </source>
</reference>
<feature type="transmembrane region" description="Helical" evidence="1">
    <location>
        <begin position="84"/>
        <end position="101"/>
    </location>
</feature>
<accession>A0A7Y9FEV5</accession>
<keyword evidence="1" id="KW-1133">Transmembrane helix</keyword>
<feature type="transmembrane region" description="Helical" evidence="1">
    <location>
        <begin position="141"/>
        <end position="162"/>
    </location>
</feature>
<feature type="transmembrane region" description="Helical" evidence="1">
    <location>
        <begin position="194"/>
        <end position="214"/>
    </location>
</feature>
<sequence length="261" mass="25553">MTPQTRAVTTAALGALVAVAGYVSAAGGLGLYPLAAVCAALVVVFAIGWPGLAGLPFVPGSAAVVLLGGVGSVAVVTLTPLPPYLQHLAVVLAGAVVLAFVNELLRRDGRLRLVESVAGTVAGTVLAVCVTGWVATARAPGGASVVVSGAVALAVGSAVVVLDGRAWLVYGVAMAGATVAATGVAWLLPDVGTLAGASLGVGVGVLVTALHALFDRLASLRRRLPSLAVAVLPVSVSGILVYVAGRVFAQVSVTGMMGVLP</sequence>
<proteinExistence type="predicted"/>
<comment type="caution">
    <text evidence="3">The sequence shown here is derived from an EMBL/GenBank/DDBJ whole genome shotgun (WGS) entry which is preliminary data.</text>
</comment>
<evidence type="ECO:0000313" key="3">
    <source>
        <dbReference type="EMBL" id="NYD86036.1"/>
    </source>
</evidence>
<dbReference type="AlphaFoldDB" id="A0A7Y9FEV5"/>
<dbReference type="EMBL" id="BONN01000001">
    <property type="protein sequence ID" value="GIG30957.1"/>
    <property type="molecule type" value="Genomic_DNA"/>
</dbReference>
<dbReference type="Proteomes" id="UP000618382">
    <property type="component" value="Unassembled WGS sequence"/>
</dbReference>
<keyword evidence="1" id="KW-0812">Transmembrane</keyword>
<evidence type="ECO:0000313" key="2">
    <source>
        <dbReference type="EMBL" id="GIG30957.1"/>
    </source>
</evidence>
<dbReference type="EMBL" id="JACCBK010000001">
    <property type="protein sequence ID" value="NYD86036.1"/>
    <property type="molecule type" value="Genomic_DNA"/>
</dbReference>
<feature type="transmembrane region" description="Helical" evidence="1">
    <location>
        <begin position="31"/>
        <end position="50"/>
    </location>
</feature>
<evidence type="ECO:0000256" key="1">
    <source>
        <dbReference type="SAM" id="Phobius"/>
    </source>
</evidence>
<feature type="transmembrane region" description="Helical" evidence="1">
    <location>
        <begin position="113"/>
        <end position="135"/>
    </location>
</feature>
<evidence type="ECO:0000313" key="5">
    <source>
        <dbReference type="Proteomes" id="UP000618382"/>
    </source>
</evidence>
<dbReference type="RefSeq" id="WP_140457728.1">
    <property type="nucleotide sequence ID" value="NZ_BAABFI010000002.1"/>
</dbReference>
<evidence type="ECO:0000313" key="4">
    <source>
        <dbReference type="Proteomes" id="UP000577956"/>
    </source>
</evidence>
<feature type="transmembrane region" description="Helical" evidence="1">
    <location>
        <begin position="226"/>
        <end position="249"/>
    </location>
</feature>
<reference evidence="2 5" key="2">
    <citation type="submission" date="2021-01" db="EMBL/GenBank/DDBJ databases">
        <title>Whole genome shotgun sequence of Cellulomonas oligotrophica NBRC 109435.</title>
        <authorList>
            <person name="Komaki H."/>
            <person name="Tamura T."/>
        </authorList>
    </citation>
    <scope>NUCLEOTIDE SEQUENCE [LARGE SCALE GENOMIC DNA]</scope>
    <source>
        <strain evidence="2 5">NBRC 109435</strain>
    </source>
</reference>
<organism evidence="3 4">
    <name type="scientific">Cellulomonas oligotrophica</name>
    <dbReference type="NCBI Taxonomy" id="931536"/>
    <lineage>
        <taxon>Bacteria</taxon>
        <taxon>Bacillati</taxon>
        <taxon>Actinomycetota</taxon>
        <taxon>Actinomycetes</taxon>
        <taxon>Micrococcales</taxon>
        <taxon>Cellulomonadaceae</taxon>
        <taxon>Cellulomonas</taxon>
    </lineage>
</organism>
<feature type="transmembrane region" description="Helical" evidence="1">
    <location>
        <begin position="167"/>
        <end position="188"/>
    </location>
</feature>
<gene>
    <name evidence="3" type="ORF">BKA21_001585</name>
    <name evidence="2" type="ORF">Col01nite_01160</name>
</gene>